<organism evidence="3 4">
    <name type="scientific">Acanthocheilonema viteae</name>
    <name type="common">Filarial nematode worm</name>
    <name type="synonym">Dipetalonema viteae</name>
    <dbReference type="NCBI Taxonomy" id="6277"/>
    <lineage>
        <taxon>Eukaryota</taxon>
        <taxon>Metazoa</taxon>
        <taxon>Ecdysozoa</taxon>
        <taxon>Nematoda</taxon>
        <taxon>Chromadorea</taxon>
        <taxon>Rhabditida</taxon>
        <taxon>Spirurina</taxon>
        <taxon>Spiruromorpha</taxon>
        <taxon>Filarioidea</taxon>
        <taxon>Onchocercidae</taxon>
        <taxon>Acanthocheilonema</taxon>
    </lineage>
</organism>
<evidence type="ECO:0000256" key="1">
    <source>
        <dbReference type="SAM" id="MobiDB-lite"/>
    </source>
</evidence>
<feature type="compositionally biased region" description="Polar residues" evidence="1">
    <location>
        <begin position="257"/>
        <end position="271"/>
    </location>
</feature>
<dbReference type="EMBL" id="UPTC01004293">
    <property type="protein sequence ID" value="VBB34880.1"/>
    <property type="molecule type" value="Genomic_DNA"/>
</dbReference>
<evidence type="ECO:0000259" key="2">
    <source>
        <dbReference type="PROSITE" id="PS50021"/>
    </source>
</evidence>
<feature type="compositionally biased region" description="Low complexity" evidence="1">
    <location>
        <begin position="178"/>
        <end position="187"/>
    </location>
</feature>
<dbReference type="InterPro" id="IPR036872">
    <property type="entry name" value="CH_dom_sf"/>
</dbReference>
<evidence type="ECO:0000313" key="4">
    <source>
        <dbReference type="Proteomes" id="UP000276991"/>
    </source>
</evidence>
<feature type="domain" description="Calponin-homology (CH)" evidence="2">
    <location>
        <begin position="277"/>
        <end position="356"/>
    </location>
</feature>
<accession>A0A498SMM9</accession>
<dbReference type="OrthoDB" id="5867228at2759"/>
<dbReference type="Gene3D" id="1.10.418.10">
    <property type="entry name" value="Calponin-like domain"/>
    <property type="match status" value="1"/>
</dbReference>
<feature type="region of interest" description="Disordered" evidence="1">
    <location>
        <begin position="178"/>
        <end position="271"/>
    </location>
</feature>
<dbReference type="Proteomes" id="UP000276991">
    <property type="component" value="Unassembled WGS sequence"/>
</dbReference>
<feature type="compositionally biased region" description="Low complexity" evidence="1">
    <location>
        <begin position="222"/>
        <end position="233"/>
    </location>
</feature>
<feature type="non-terminal residue" evidence="3">
    <location>
        <position position="356"/>
    </location>
</feature>
<sequence>MDYAAYQRISNTTVSSFATQRPQAIVTPMTATITVSEPVNQGITQLSTISDTTSITTAGINSNNYGNVLDHHITAMIDNSHSTITDSDLMETKKIDVTDENNQQFSPFLTITDYSIISSTKSQSCLSPVIEDSNSSDNNSYLTTDSISTVASISSSARNVNASETTIRLIAPSDTVSSSIATSHLSSAKGERMVSSSKSTSSSPSTHSLSNRNITDKRHSSSTRMTNSRTNESLTKSELITNTGTKVSRTRLHRSPINHSTTNANGSNVTTNSNIVENMRKVLESRLNITLPSGRSQLSASLADGVKLCNFANRIRLRAVNSLFTPVSEELPLSSPKCRRNVNSFLAACRRIGVPE</sequence>
<dbReference type="AlphaFoldDB" id="A0A498SMM9"/>
<dbReference type="STRING" id="6277.A0A498SMM9"/>
<reference evidence="3 4" key="1">
    <citation type="submission" date="2018-08" db="EMBL/GenBank/DDBJ databases">
        <authorList>
            <person name="Laetsch R D."/>
            <person name="Stevens L."/>
            <person name="Kumar S."/>
            <person name="Blaxter L. M."/>
        </authorList>
    </citation>
    <scope>NUCLEOTIDE SEQUENCE [LARGE SCALE GENOMIC DNA]</scope>
</reference>
<evidence type="ECO:0000313" key="3">
    <source>
        <dbReference type="EMBL" id="VBB34880.1"/>
    </source>
</evidence>
<name>A0A498SMM9_ACAVI</name>
<feature type="compositionally biased region" description="Polar residues" evidence="1">
    <location>
        <begin position="234"/>
        <end position="247"/>
    </location>
</feature>
<dbReference type="SUPFAM" id="SSF47576">
    <property type="entry name" value="Calponin-homology domain, CH-domain"/>
    <property type="match status" value="1"/>
</dbReference>
<gene>
    <name evidence="3" type="ORF">NAV_LOCUS9671</name>
</gene>
<proteinExistence type="predicted"/>
<feature type="compositionally biased region" description="Low complexity" evidence="1">
    <location>
        <begin position="195"/>
        <end position="210"/>
    </location>
</feature>
<protein>
    <recommendedName>
        <fullName evidence="2">Calponin-homology (CH) domain-containing protein</fullName>
    </recommendedName>
</protein>
<dbReference type="InterPro" id="IPR001715">
    <property type="entry name" value="CH_dom"/>
</dbReference>
<dbReference type="PROSITE" id="PS50021">
    <property type="entry name" value="CH"/>
    <property type="match status" value="1"/>
</dbReference>
<keyword evidence="4" id="KW-1185">Reference proteome</keyword>